<accession>A0A9P0K2M8</accession>
<dbReference type="GO" id="GO:0060213">
    <property type="term" value="P:positive regulation of nuclear-transcribed mRNA poly(A) tail shortening"/>
    <property type="evidence" value="ECO:0007669"/>
    <property type="project" value="TreeGrafter"/>
</dbReference>
<dbReference type="GO" id="GO:0005654">
    <property type="term" value="C:nucleoplasm"/>
    <property type="evidence" value="ECO:0007669"/>
    <property type="project" value="TreeGrafter"/>
</dbReference>
<dbReference type="Proteomes" id="UP001152888">
    <property type="component" value="Unassembled WGS sequence"/>
</dbReference>
<dbReference type="GO" id="GO:0035195">
    <property type="term" value="P:miRNA-mediated post-transcriptional gene silencing"/>
    <property type="evidence" value="ECO:0007669"/>
    <property type="project" value="TreeGrafter"/>
</dbReference>
<evidence type="ECO:0000256" key="1">
    <source>
        <dbReference type="SAM" id="MobiDB-lite"/>
    </source>
</evidence>
<feature type="compositionally biased region" description="Gly residues" evidence="1">
    <location>
        <begin position="492"/>
        <end position="501"/>
    </location>
</feature>
<name>A0A9P0K2M8_ACAOB</name>
<comment type="caution">
    <text evidence="2">The sequence shown here is derived from an EMBL/GenBank/DDBJ whole genome shotgun (WGS) entry which is preliminary data.</text>
</comment>
<dbReference type="EMBL" id="CAKOFQ010006720">
    <property type="protein sequence ID" value="CAH1964921.1"/>
    <property type="molecule type" value="Genomic_DNA"/>
</dbReference>
<feature type="compositionally biased region" description="Low complexity" evidence="1">
    <location>
        <begin position="9"/>
        <end position="25"/>
    </location>
</feature>
<organism evidence="2 3">
    <name type="scientific">Acanthoscelides obtectus</name>
    <name type="common">Bean weevil</name>
    <name type="synonym">Bruchus obtectus</name>
    <dbReference type="NCBI Taxonomy" id="200917"/>
    <lineage>
        <taxon>Eukaryota</taxon>
        <taxon>Metazoa</taxon>
        <taxon>Ecdysozoa</taxon>
        <taxon>Arthropoda</taxon>
        <taxon>Hexapoda</taxon>
        <taxon>Insecta</taxon>
        <taxon>Pterygota</taxon>
        <taxon>Neoptera</taxon>
        <taxon>Endopterygota</taxon>
        <taxon>Coleoptera</taxon>
        <taxon>Polyphaga</taxon>
        <taxon>Cucujiformia</taxon>
        <taxon>Chrysomeloidea</taxon>
        <taxon>Chrysomelidae</taxon>
        <taxon>Bruchinae</taxon>
        <taxon>Bruchini</taxon>
        <taxon>Acanthoscelides</taxon>
    </lineage>
</organism>
<feature type="region of interest" description="Disordered" evidence="1">
    <location>
        <begin position="227"/>
        <end position="347"/>
    </location>
</feature>
<evidence type="ECO:0000313" key="3">
    <source>
        <dbReference type="Proteomes" id="UP001152888"/>
    </source>
</evidence>
<dbReference type="AlphaFoldDB" id="A0A9P0K2M8"/>
<protein>
    <recommendedName>
        <fullName evidence="4">Gawky</fullName>
    </recommendedName>
</protein>
<feature type="compositionally biased region" description="Polar residues" evidence="1">
    <location>
        <begin position="452"/>
        <end position="476"/>
    </location>
</feature>
<reference evidence="2" key="1">
    <citation type="submission" date="2022-03" db="EMBL/GenBank/DDBJ databases">
        <authorList>
            <person name="Sayadi A."/>
        </authorList>
    </citation>
    <scope>NUCLEOTIDE SEQUENCE</scope>
</reference>
<dbReference type="OrthoDB" id="5919166at2759"/>
<feature type="compositionally biased region" description="Gly residues" evidence="1">
    <location>
        <begin position="511"/>
        <end position="522"/>
    </location>
</feature>
<keyword evidence="3" id="KW-1185">Reference proteome</keyword>
<dbReference type="InterPro" id="IPR052068">
    <property type="entry name" value="GW182_domain"/>
</dbReference>
<evidence type="ECO:0008006" key="4">
    <source>
        <dbReference type="Google" id="ProtNLM"/>
    </source>
</evidence>
<gene>
    <name evidence="2" type="ORF">ACAOBT_LOCUS6073</name>
</gene>
<feature type="compositionally biased region" description="Low complexity" evidence="1">
    <location>
        <begin position="306"/>
        <end position="347"/>
    </location>
</feature>
<feature type="compositionally biased region" description="Polar residues" evidence="1">
    <location>
        <begin position="72"/>
        <end position="90"/>
    </location>
</feature>
<feature type="compositionally biased region" description="Polar residues" evidence="1">
    <location>
        <begin position="274"/>
        <end position="287"/>
    </location>
</feature>
<dbReference type="PANTHER" id="PTHR13020">
    <property type="entry name" value="TRINUCLEOTIDE REPEAT-CONTAINING GENE 6"/>
    <property type="match status" value="1"/>
</dbReference>
<sequence length="620" mass="64953">MRAPPPSEPKSTTTTNNNSNNQFPTYQVPEESAMRGGASPSPPPVQVNGWDRGARADLPLPTPRRLPSTSLVCTQRDGQGGDQSVINGSSCPATQVGNSNVRMTMQSVTENNCLLNSVTVPKIQRITDDVAHNNYNNSSCKLGSSKFGALPPGRDIPNQKADDFYELQHDVFDDGDDNLNALKLTGAISTMMTTTKDKDEIKTLKNDNNEEDLTKAMKTTTKTRTIEGDCVPVPPLRLRGGGESSLSTGTSGWGTPPSQQANNNNGNKTASTNQQQPATSQSNNNLGWGQPPNAKPGGNLQGNSIQGGNNPQGGNAPGNNPGAVNTGPPGNNPANGANNNGPPAVNNTKQQLEQLNSMREAIFSQDGWGAQHVNQDTAWDIPSSPEPQMKMDGTGGGPPPWKPTVNNGTELWEANLRNGGQPPPQPQQKTPWGHTPSTNIGGTWGEDDDADSSNVWTGVPNNQQPWGAGANANNGPSMWGGAGSNNGNAGNAAGGGGGSGWGDPRSADPRGPGGPNAGGGGPNNDPRDVRTELGKAITAAAMAAAFGTDMRGLLDPREHVRQMQQQGGDMRGDPRVASYPGSLTLIFYKSSVVERENGMFSMLAALNTEETSPKTQGRHC</sequence>
<proteinExistence type="predicted"/>
<feature type="region of interest" description="Disordered" evidence="1">
    <location>
        <begin position="377"/>
        <end position="529"/>
    </location>
</feature>
<feature type="region of interest" description="Disordered" evidence="1">
    <location>
        <begin position="1"/>
        <end position="90"/>
    </location>
</feature>
<evidence type="ECO:0000313" key="2">
    <source>
        <dbReference type="EMBL" id="CAH1964921.1"/>
    </source>
</evidence>
<feature type="compositionally biased region" description="Low complexity" evidence="1">
    <location>
        <begin position="244"/>
        <end position="273"/>
    </location>
</feature>
<dbReference type="GO" id="GO:0000932">
    <property type="term" value="C:P-body"/>
    <property type="evidence" value="ECO:0007669"/>
    <property type="project" value="TreeGrafter"/>
</dbReference>
<dbReference type="PANTHER" id="PTHR13020:SF25">
    <property type="entry name" value="PROTEIN GAWKY"/>
    <property type="match status" value="1"/>
</dbReference>